<organism evidence="3 4">
    <name type="scientific">Bowmanella yangjiangensis</name>
    <dbReference type="NCBI Taxonomy" id="2811230"/>
    <lineage>
        <taxon>Bacteria</taxon>
        <taxon>Pseudomonadati</taxon>
        <taxon>Pseudomonadota</taxon>
        <taxon>Gammaproteobacteria</taxon>
        <taxon>Alteromonadales</taxon>
        <taxon>Alteromonadaceae</taxon>
        <taxon>Bowmanella</taxon>
    </lineage>
</organism>
<dbReference type="Pfam" id="PF02657">
    <property type="entry name" value="SufE"/>
    <property type="match status" value="1"/>
</dbReference>
<name>A0ABS3CSB5_9ALTE</name>
<proteinExistence type="inferred from homology"/>
<dbReference type="InterPro" id="IPR003808">
    <property type="entry name" value="Fe-S_metab-assoc_dom"/>
</dbReference>
<evidence type="ECO:0000313" key="3">
    <source>
        <dbReference type="EMBL" id="MBN7820007.1"/>
    </source>
</evidence>
<protein>
    <submittedName>
        <fullName evidence="3">SufE family protein</fullName>
    </submittedName>
</protein>
<accession>A0ABS3CSB5</accession>
<evidence type="ECO:0000313" key="4">
    <source>
        <dbReference type="Proteomes" id="UP000663992"/>
    </source>
</evidence>
<dbReference type="SUPFAM" id="SSF82649">
    <property type="entry name" value="SufE/NifU"/>
    <property type="match status" value="1"/>
</dbReference>
<dbReference type="Gene3D" id="3.90.1010.10">
    <property type="match status" value="1"/>
</dbReference>
<sequence length="136" mass="14846">MTELADKLRQTTGWDAQMRELMLAGRVLPLPSDALCQPEHEVPGCESQVWLSCTVNVQGLLSVQAWSNSKIVRGLLAVLIEYVQSHSIAEIQSLDLAGYLDTLGLGRHLSQSRSNGLNAVMSAIKSRAMTLNLNQS</sequence>
<gene>
    <name evidence="3" type="ORF">J0A65_09030</name>
</gene>
<dbReference type="RefSeq" id="WP_206593849.1">
    <property type="nucleotide sequence ID" value="NZ_JAFKCS010000007.1"/>
</dbReference>
<keyword evidence="4" id="KW-1185">Reference proteome</keyword>
<reference evidence="3 4" key="1">
    <citation type="submission" date="2021-03" db="EMBL/GenBank/DDBJ databases">
        <title>novel species isolated from a fishpond in China.</title>
        <authorList>
            <person name="Lu H."/>
            <person name="Cai Z."/>
        </authorList>
    </citation>
    <scope>NUCLEOTIDE SEQUENCE [LARGE SCALE GENOMIC DNA]</scope>
    <source>
        <strain evidence="3 4">Y57</strain>
    </source>
</reference>
<dbReference type="PANTHER" id="PTHR43597">
    <property type="entry name" value="SULFUR ACCEPTOR PROTEIN CSDE"/>
    <property type="match status" value="1"/>
</dbReference>
<feature type="domain" description="Fe-S metabolism associated" evidence="2">
    <location>
        <begin position="6"/>
        <end position="126"/>
    </location>
</feature>
<evidence type="ECO:0000259" key="2">
    <source>
        <dbReference type="Pfam" id="PF02657"/>
    </source>
</evidence>
<dbReference type="EMBL" id="JAFKCS010000007">
    <property type="protein sequence ID" value="MBN7820007.1"/>
    <property type="molecule type" value="Genomic_DNA"/>
</dbReference>
<dbReference type="Proteomes" id="UP000663992">
    <property type="component" value="Unassembled WGS sequence"/>
</dbReference>
<dbReference type="PANTHER" id="PTHR43597:SF5">
    <property type="entry name" value="SUFE-LIKE PROTEIN 2, CHLOROPLASTIC"/>
    <property type="match status" value="1"/>
</dbReference>
<comment type="caution">
    <text evidence="3">The sequence shown here is derived from an EMBL/GenBank/DDBJ whole genome shotgun (WGS) entry which is preliminary data.</text>
</comment>
<comment type="similarity">
    <text evidence="1">Belongs to the SufE family.</text>
</comment>
<evidence type="ECO:0000256" key="1">
    <source>
        <dbReference type="ARBA" id="ARBA00010282"/>
    </source>
</evidence>